<name>A0AAE0HUF9_9PEZI</name>
<evidence type="ECO:0000313" key="1">
    <source>
        <dbReference type="EMBL" id="KAK3313117.1"/>
    </source>
</evidence>
<protein>
    <submittedName>
        <fullName evidence="1">Uncharacterized protein</fullName>
    </submittedName>
</protein>
<keyword evidence="2" id="KW-1185">Reference proteome</keyword>
<sequence length="310" mass="35093">MAAIGSPTYPSTPEPVIHESLRFSSYFDDESLSLAGEGGTVVGVEEEGQRASRVVAITGCESPGCSDLSCKARVFQVPVEGDNKSVLESWSITYHAPITKVIGWKQYLGVLWWRHTEIEDARILSVVPNSHFTQEELVRACGIDRAQYTAQGKSESGHAVDLERRLRKLDWTLQDEIYDLINDRIQSSSNAFRRREWKLVMLTEVLGGEMTDVYMGGSGQQQQQRRGRWGTGRKLIGRFGISEKRKLPKMPISEYRMILRGTETKANDAGWAYHNRYSRPWRNVDEKEIGEIRGRKDSPLTACSDKCVNF</sequence>
<organism evidence="1 2">
    <name type="scientific">Apodospora peruviana</name>
    <dbReference type="NCBI Taxonomy" id="516989"/>
    <lineage>
        <taxon>Eukaryota</taxon>
        <taxon>Fungi</taxon>
        <taxon>Dikarya</taxon>
        <taxon>Ascomycota</taxon>
        <taxon>Pezizomycotina</taxon>
        <taxon>Sordariomycetes</taxon>
        <taxon>Sordariomycetidae</taxon>
        <taxon>Sordariales</taxon>
        <taxon>Lasiosphaeriaceae</taxon>
        <taxon>Apodospora</taxon>
    </lineage>
</organism>
<evidence type="ECO:0000313" key="2">
    <source>
        <dbReference type="Proteomes" id="UP001283341"/>
    </source>
</evidence>
<comment type="caution">
    <text evidence="1">The sequence shown here is derived from an EMBL/GenBank/DDBJ whole genome shotgun (WGS) entry which is preliminary data.</text>
</comment>
<accession>A0AAE0HUF9</accession>
<proteinExistence type="predicted"/>
<dbReference type="AlphaFoldDB" id="A0AAE0HUF9"/>
<dbReference type="EMBL" id="JAUEDM010000008">
    <property type="protein sequence ID" value="KAK3313117.1"/>
    <property type="molecule type" value="Genomic_DNA"/>
</dbReference>
<reference evidence="1" key="1">
    <citation type="journal article" date="2023" name="Mol. Phylogenet. Evol.">
        <title>Genome-scale phylogeny and comparative genomics of the fungal order Sordariales.</title>
        <authorList>
            <person name="Hensen N."/>
            <person name="Bonometti L."/>
            <person name="Westerberg I."/>
            <person name="Brannstrom I.O."/>
            <person name="Guillou S."/>
            <person name="Cros-Aarteil S."/>
            <person name="Calhoun S."/>
            <person name="Haridas S."/>
            <person name="Kuo A."/>
            <person name="Mondo S."/>
            <person name="Pangilinan J."/>
            <person name="Riley R."/>
            <person name="LaButti K."/>
            <person name="Andreopoulos B."/>
            <person name="Lipzen A."/>
            <person name="Chen C."/>
            <person name="Yan M."/>
            <person name="Daum C."/>
            <person name="Ng V."/>
            <person name="Clum A."/>
            <person name="Steindorff A."/>
            <person name="Ohm R.A."/>
            <person name="Martin F."/>
            <person name="Silar P."/>
            <person name="Natvig D.O."/>
            <person name="Lalanne C."/>
            <person name="Gautier V."/>
            <person name="Ament-Velasquez S.L."/>
            <person name="Kruys A."/>
            <person name="Hutchinson M.I."/>
            <person name="Powell A.J."/>
            <person name="Barry K."/>
            <person name="Miller A.N."/>
            <person name="Grigoriev I.V."/>
            <person name="Debuchy R."/>
            <person name="Gladieux P."/>
            <person name="Hiltunen Thoren M."/>
            <person name="Johannesson H."/>
        </authorList>
    </citation>
    <scope>NUCLEOTIDE SEQUENCE</scope>
    <source>
        <strain evidence="1">CBS 118394</strain>
    </source>
</reference>
<dbReference type="Proteomes" id="UP001283341">
    <property type="component" value="Unassembled WGS sequence"/>
</dbReference>
<gene>
    <name evidence="1" type="ORF">B0H66DRAFT_569608</name>
</gene>
<reference evidence="1" key="2">
    <citation type="submission" date="2023-06" db="EMBL/GenBank/DDBJ databases">
        <authorList>
            <consortium name="Lawrence Berkeley National Laboratory"/>
            <person name="Haridas S."/>
            <person name="Hensen N."/>
            <person name="Bonometti L."/>
            <person name="Westerberg I."/>
            <person name="Brannstrom I.O."/>
            <person name="Guillou S."/>
            <person name="Cros-Aarteil S."/>
            <person name="Calhoun S."/>
            <person name="Kuo A."/>
            <person name="Mondo S."/>
            <person name="Pangilinan J."/>
            <person name="Riley R."/>
            <person name="Labutti K."/>
            <person name="Andreopoulos B."/>
            <person name="Lipzen A."/>
            <person name="Chen C."/>
            <person name="Yanf M."/>
            <person name="Daum C."/>
            <person name="Ng V."/>
            <person name="Clum A."/>
            <person name="Steindorff A."/>
            <person name="Ohm R."/>
            <person name="Martin F."/>
            <person name="Silar P."/>
            <person name="Natvig D."/>
            <person name="Lalanne C."/>
            <person name="Gautier V."/>
            <person name="Ament-Velasquez S.L."/>
            <person name="Kruys A."/>
            <person name="Hutchinson M.I."/>
            <person name="Powell A.J."/>
            <person name="Barry K."/>
            <person name="Miller A.N."/>
            <person name="Grigoriev I.V."/>
            <person name="Debuchy R."/>
            <person name="Gladieux P."/>
            <person name="Thoren M.H."/>
            <person name="Johannesson H."/>
        </authorList>
    </citation>
    <scope>NUCLEOTIDE SEQUENCE</scope>
    <source>
        <strain evidence="1">CBS 118394</strain>
    </source>
</reference>